<sequence length="267" mass="29492">MTEPSIIEIIECIEAFAPRSIQEKWDNTGWQLRPASELNSCTGVMLCLDVTPEVVDEAVSEGCNLIVSHHPLLFHGLKQISPDRPNQLALLRAITHGIYIYSSHTALDNAPEGVSHQLGKMLGLMDIQVLSPRQTDPSTGLGVIGDFHYALSEDDFLKRVKEVYQTESLRVSDSGRSWRGVQNVALCSGSGGEFIPDAIAAGADAYITSDTRYHDFVDFGRDILIVDTGHFESEICTKSIFSAIVSEKFPNFAVRQSRAEHNPVRYV</sequence>
<accession>A0A2V1ILJ9</accession>
<dbReference type="GeneID" id="82526699"/>
<dbReference type="RefSeq" id="WP_107032831.1">
    <property type="nucleotide sequence ID" value="NZ_CAOLYA010000016.1"/>
</dbReference>
<name>A0A2V1ILJ9_9BACT</name>
<dbReference type="PANTHER" id="PTHR13799">
    <property type="entry name" value="NGG1 INTERACTING FACTOR 3"/>
    <property type="match status" value="1"/>
</dbReference>
<comment type="similarity">
    <text evidence="1">Belongs to the GTP cyclohydrolase I type 2/NIF3 family.</text>
</comment>
<feature type="binding site" evidence="5">
    <location>
        <position position="70"/>
    </location>
    <ligand>
        <name>a divalent metal cation</name>
        <dbReference type="ChEBI" id="CHEBI:60240"/>
        <label>1</label>
    </ligand>
</feature>
<gene>
    <name evidence="6" type="ORF">C5O23_10140</name>
</gene>
<feature type="binding site" evidence="5">
    <location>
        <position position="108"/>
    </location>
    <ligand>
        <name>a divalent metal cation</name>
        <dbReference type="ChEBI" id="CHEBI:60240"/>
        <label>1</label>
    </ligand>
</feature>
<dbReference type="SUPFAM" id="SSF102705">
    <property type="entry name" value="NIF3 (NGG1p interacting factor 3)-like"/>
    <property type="match status" value="1"/>
</dbReference>
<dbReference type="AlphaFoldDB" id="A0A2V1ILJ9"/>
<dbReference type="EMBL" id="PUEC01000023">
    <property type="protein sequence ID" value="PWB01281.1"/>
    <property type="molecule type" value="Genomic_DNA"/>
</dbReference>
<feature type="binding site" evidence="5">
    <location>
        <position position="234"/>
    </location>
    <ligand>
        <name>a divalent metal cation</name>
        <dbReference type="ChEBI" id="CHEBI:60240"/>
        <label>1</label>
    </ligand>
</feature>
<evidence type="ECO:0000256" key="4">
    <source>
        <dbReference type="ARBA" id="ARBA00022723"/>
    </source>
</evidence>
<evidence type="ECO:0000313" key="7">
    <source>
        <dbReference type="Proteomes" id="UP000244905"/>
    </source>
</evidence>
<protein>
    <recommendedName>
        <fullName evidence="3">GTP cyclohydrolase 1 type 2 homolog</fullName>
    </recommendedName>
</protein>
<evidence type="ECO:0000256" key="2">
    <source>
        <dbReference type="ARBA" id="ARBA00011643"/>
    </source>
</evidence>
<dbReference type="Proteomes" id="UP000244905">
    <property type="component" value="Unassembled WGS sequence"/>
</dbReference>
<evidence type="ECO:0000256" key="3">
    <source>
        <dbReference type="ARBA" id="ARBA00022112"/>
    </source>
</evidence>
<comment type="subunit">
    <text evidence="2">Homohexamer.</text>
</comment>
<keyword evidence="4 5" id="KW-0479">Metal-binding</keyword>
<dbReference type="GO" id="GO:0046872">
    <property type="term" value="F:metal ion binding"/>
    <property type="evidence" value="ECO:0007669"/>
    <property type="project" value="UniProtKB-KW"/>
</dbReference>
<dbReference type="Pfam" id="PF01784">
    <property type="entry name" value="DUF34_NIF3"/>
    <property type="match status" value="1"/>
</dbReference>
<organism evidence="6 7">
    <name type="scientific">Duncaniella muris</name>
    <dbReference type="NCBI Taxonomy" id="2094150"/>
    <lineage>
        <taxon>Bacteria</taxon>
        <taxon>Pseudomonadati</taxon>
        <taxon>Bacteroidota</taxon>
        <taxon>Bacteroidia</taxon>
        <taxon>Bacteroidales</taxon>
        <taxon>Muribaculaceae</taxon>
        <taxon>Duncaniella</taxon>
    </lineage>
</organism>
<evidence type="ECO:0000256" key="1">
    <source>
        <dbReference type="ARBA" id="ARBA00006964"/>
    </source>
</evidence>
<dbReference type="InterPro" id="IPR036069">
    <property type="entry name" value="DUF34/NIF3_sf"/>
</dbReference>
<evidence type="ECO:0000256" key="5">
    <source>
        <dbReference type="PIRSR" id="PIRSR602678-1"/>
    </source>
</evidence>
<dbReference type="PANTHER" id="PTHR13799:SF14">
    <property type="entry name" value="GTP CYCLOHYDROLASE 1 TYPE 2 HOMOLOG"/>
    <property type="match status" value="1"/>
</dbReference>
<keyword evidence="7" id="KW-1185">Reference proteome</keyword>
<dbReference type="NCBIfam" id="TIGR00486">
    <property type="entry name" value="YbgI_SA1388"/>
    <property type="match status" value="1"/>
</dbReference>
<comment type="caution">
    <text evidence="6">The sequence shown here is derived from an EMBL/GenBank/DDBJ whole genome shotgun (WGS) entry which is preliminary data.</text>
</comment>
<reference evidence="7" key="1">
    <citation type="submission" date="2018-02" db="EMBL/GenBank/DDBJ databases">
        <authorList>
            <person name="Clavel T."/>
            <person name="Strowig T."/>
        </authorList>
    </citation>
    <scope>NUCLEOTIDE SEQUENCE [LARGE SCALE GENOMIC DNA]</scope>
    <source>
        <strain evidence="7">DSM 103720</strain>
    </source>
</reference>
<dbReference type="Gene3D" id="3.40.1390.30">
    <property type="entry name" value="NIF3 (NGG1p interacting factor 3)-like"/>
    <property type="match status" value="2"/>
</dbReference>
<feature type="binding site" evidence="5">
    <location>
        <position position="230"/>
    </location>
    <ligand>
        <name>a divalent metal cation</name>
        <dbReference type="ChEBI" id="CHEBI:60240"/>
        <label>1</label>
    </ligand>
</feature>
<dbReference type="GO" id="GO:0005737">
    <property type="term" value="C:cytoplasm"/>
    <property type="evidence" value="ECO:0007669"/>
    <property type="project" value="TreeGrafter"/>
</dbReference>
<dbReference type="FunFam" id="3.40.1390.30:FF:000001">
    <property type="entry name" value="GTP cyclohydrolase 1 type 2"/>
    <property type="match status" value="1"/>
</dbReference>
<feature type="binding site" evidence="5">
    <location>
        <position position="69"/>
    </location>
    <ligand>
        <name>a divalent metal cation</name>
        <dbReference type="ChEBI" id="CHEBI:60240"/>
        <label>1</label>
    </ligand>
</feature>
<proteinExistence type="inferred from homology"/>
<dbReference type="InterPro" id="IPR002678">
    <property type="entry name" value="DUF34/NIF3"/>
</dbReference>
<evidence type="ECO:0000313" key="6">
    <source>
        <dbReference type="EMBL" id="PWB01281.1"/>
    </source>
</evidence>